<protein>
    <recommendedName>
        <fullName evidence="2">Protein ENHANCED DISEASE RESISTANCE 2 C-terminal domain-containing protein</fullName>
    </recommendedName>
</protein>
<comment type="caution">
    <text evidence="3">The sequence shown here is derived from an EMBL/GenBank/DDBJ whole genome shotgun (WGS) entry which is preliminary data.</text>
</comment>
<feature type="region of interest" description="Disordered" evidence="1">
    <location>
        <begin position="1"/>
        <end position="21"/>
    </location>
</feature>
<feature type="compositionally biased region" description="Low complexity" evidence="1">
    <location>
        <begin position="11"/>
        <end position="21"/>
    </location>
</feature>
<dbReference type="PANTHER" id="PTHR12136:SF41">
    <property type="entry name" value="PLECKSTRIN HOMOLOGY (PH) AND LIPID-BINDING START DOMAINS-CONTAINING PROTEIN"/>
    <property type="match status" value="1"/>
</dbReference>
<dbReference type="Proteomes" id="UP000794436">
    <property type="component" value="Unassembled WGS sequence"/>
</dbReference>
<dbReference type="EMBL" id="SPLM01000146">
    <property type="protein sequence ID" value="TMW56255.1"/>
    <property type="molecule type" value="Genomic_DNA"/>
</dbReference>
<feature type="domain" description="Protein ENHANCED DISEASE RESISTANCE 2 C-terminal" evidence="2">
    <location>
        <begin position="74"/>
        <end position="295"/>
    </location>
</feature>
<organism evidence="3 4">
    <name type="scientific">Pythium oligandrum</name>
    <name type="common">Mycoparasitic fungus</name>
    <dbReference type="NCBI Taxonomy" id="41045"/>
    <lineage>
        <taxon>Eukaryota</taxon>
        <taxon>Sar</taxon>
        <taxon>Stramenopiles</taxon>
        <taxon>Oomycota</taxon>
        <taxon>Peronosporomycetes</taxon>
        <taxon>Pythiales</taxon>
        <taxon>Pythiaceae</taxon>
        <taxon>Pythium</taxon>
    </lineage>
</organism>
<keyword evidence="4" id="KW-1185">Reference proteome</keyword>
<dbReference type="Pfam" id="PF07059">
    <property type="entry name" value="EDR2_C"/>
    <property type="match status" value="1"/>
</dbReference>
<dbReference type="AlphaFoldDB" id="A0A8K1C4I8"/>
<dbReference type="OrthoDB" id="9970435at2759"/>
<gene>
    <name evidence="3" type="ORF">Poli38472_008903</name>
</gene>
<evidence type="ECO:0000313" key="3">
    <source>
        <dbReference type="EMBL" id="TMW56255.1"/>
    </source>
</evidence>
<dbReference type="InterPro" id="IPR009769">
    <property type="entry name" value="EDR2_C"/>
</dbReference>
<evidence type="ECO:0000259" key="2">
    <source>
        <dbReference type="Pfam" id="PF07059"/>
    </source>
</evidence>
<name>A0A8K1C4I8_PYTOL</name>
<proteinExistence type="predicted"/>
<evidence type="ECO:0000256" key="1">
    <source>
        <dbReference type="SAM" id="MobiDB-lite"/>
    </source>
</evidence>
<dbReference type="InterPro" id="IPR045096">
    <property type="entry name" value="EDR2-like"/>
</dbReference>
<dbReference type="PANTHER" id="PTHR12136">
    <property type="entry name" value="ENHANCED DISEASE RESISTANCE-RELATED"/>
    <property type="match status" value="1"/>
</dbReference>
<accession>A0A8K1C4I8</accession>
<sequence length="304" mass="34154">MAMTEHEPSIESTDATSTTTSATVVDEATAALAQLQCVEASEDVARKTTTPAAAHQLTEDLPFSVYSPSIRTMWSEPDADQVLVRGSTYLDDQVKVAAGPSLGKLLHVDVWSAETPEARHHIARFDHKRDQSVLRYCEEKHPESLVFILNIELPDADNVSLVSYWLLPNFFSAANTSDSNFSRLLRTFYEADNSWCDNRFKLIPSFVNAPWLLSQLVPSRPALTGLRLTQHYHRADNYFELDLDVSSSTTARYIGSLCQSWSMYVEMDVFLTVQGETEDELPEQVFAGLRFSYLDLSLATTIRE</sequence>
<reference evidence="3" key="1">
    <citation type="submission" date="2019-03" db="EMBL/GenBank/DDBJ databases">
        <title>Long read genome sequence of the mycoparasitic Pythium oligandrum ATCC 38472 isolated from sugarbeet rhizosphere.</title>
        <authorList>
            <person name="Gaulin E."/>
        </authorList>
    </citation>
    <scope>NUCLEOTIDE SEQUENCE</scope>
    <source>
        <strain evidence="3">ATCC 38472_TT</strain>
    </source>
</reference>
<evidence type="ECO:0000313" key="4">
    <source>
        <dbReference type="Proteomes" id="UP000794436"/>
    </source>
</evidence>